<feature type="transmembrane region" description="Helical" evidence="1">
    <location>
        <begin position="33"/>
        <end position="55"/>
    </location>
</feature>
<keyword evidence="1" id="KW-1133">Transmembrane helix</keyword>
<dbReference type="InterPro" id="IPR037185">
    <property type="entry name" value="EmrE-like"/>
</dbReference>
<dbReference type="OrthoDB" id="9815120at2"/>
<dbReference type="GO" id="GO:0005886">
    <property type="term" value="C:plasma membrane"/>
    <property type="evidence" value="ECO:0007669"/>
    <property type="project" value="TreeGrafter"/>
</dbReference>
<dbReference type="RefSeq" id="WP_018082161.1">
    <property type="nucleotide sequence ID" value="NZ_AQWM01000011.1"/>
</dbReference>
<dbReference type="Gene3D" id="1.10.3730.20">
    <property type="match status" value="1"/>
</dbReference>
<feature type="domain" description="EamA" evidence="2">
    <location>
        <begin position="144"/>
        <end position="275"/>
    </location>
</feature>
<feature type="transmembrane region" description="Helical" evidence="1">
    <location>
        <begin position="261"/>
        <end position="280"/>
    </location>
</feature>
<evidence type="ECO:0000313" key="4">
    <source>
        <dbReference type="Proteomes" id="UP000017837"/>
    </source>
</evidence>
<dbReference type="AlphaFoldDB" id="V4Q9E3"/>
<dbReference type="Proteomes" id="UP000017837">
    <property type="component" value="Unassembled WGS sequence"/>
</dbReference>
<dbReference type="PATRIC" id="fig|1121022.4.peg.255"/>
<keyword evidence="4" id="KW-1185">Reference proteome</keyword>
<evidence type="ECO:0000313" key="3">
    <source>
        <dbReference type="EMBL" id="ESQ94485.1"/>
    </source>
</evidence>
<comment type="caution">
    <text evidence="3">The sequence shown here is derived from an EMBL/GenBank/DDBJ whole genome shotgun (WGS) entry which is preliminary data.</text>
</comment>
<protein>
    <recommendedName>
        <fullName evidence="2">EamA domain-containing protein</fullName>
    </recommendedName>
</protein>
<sequence length="289" mass="30345">MFKNPKLWAIIAILIAIVSVQLGATLSKNVFPLVGSEGTTALRQFFATVALLIVFQPWRGGPERKHWPVLALYGAILGIMNLVFYASIDRIPLGIAVALEFSGPLAVAIFGSRKWSDFIWVGCAVAGLLILLPWGESKGALDPLGVVYALIAGVLWGLYIIVGQKVGDRVHGGKAVALGMAFSTIFTVPIGVAFAGAALWSPTILLYGVGIGILASAIPYSLEMIALKAMPAKTFGLMMSLEPAVASLLGLVILHELLTPLQWLAIALVIVASAGSSLTAKRGSNDATA</sequence>
<feature type="transmembrane region" description="Helical" evidence="1">
    <location>
        <begin position="146"/>
        <end position="163"/>
    </location>
</feature>
<dbReference type="eggNOG" id="COG5006">
    <property type="taxonomic scope" value="Bacteria"/>
</dbReference>
<reference evidence="3 4" key="1">
    <citation type="journal article" date="2014" name="Nature">
        <title>Sequential evolution of bacterial morphology by co-option of a developmental regulator.</title>
        <authorList>
            <person name="Jiang C."/>
            <person name="Brown P.J."/>
            <person name="Ducret A."/>
            <person name="Brun Y.V."/>
        </authorList>
    </citation>
    <scope>NUCLEOTIDE SEQUENCE [LARGE SCALE GENOMIC DNA]</scope>
    <source>
        <strain evidence="3 4">DSM 16100</strain>
    </source>
</reference>
<gene>
    <name evidence="3" type="ORF">ABENE_01295</name>
</gene>
<feature type="transmembrane region" description="Helical" evidence="1">
    <location>
        <begin position="91"/>
        <end position="111"/>
    </location>
</feature>
<evidence type="ECO:0000259" key="2">
    <source>
        <dbReference type="Pfam" id="PF00892"/>
    </source>
</evidence>
<proteinExistence type="predicted"/>
<dbReference type="InterPro" id="IPR000620">
    <property type="entry name" value="EamA_dom"/>
</dbReference>
<dbReference type="GO" id="GO:0015565">
    <property type="term" value="F:threonine efflux transmembrane transporter activity"/>
    <property type="evidence" value="ECO:0007669"/>
    <property type="project" value="TreeGrafter"/>
</dbReference>
<keyword evidence="1" id="KW-0472">Membrane</keyword>
<accession>V4Q9E3</accession>
<dbReference type="PANTHER" id="PTHR22911:SF37">
    <property type="entry name" value="THREONINE_HOMOSERINE EXPORTER RHTA"/>
    <property type="match status" value="1"/>
</dbReference>
<feature type="transmembrane region" description="Helical" evidence="1">
    <location>
        <begin position="234"/>
        <end position="255"/>
    </location>
</feature>
<dbReference type="Pfam" id="PF00892">
    <property type="entry name" value="EamA"/>
    <property type="match status" value="1"/>
</dbReference>
<keyword evidence="1" id="KW-0812">Transmembrane</keyword>
<feature type="transmembrane region" description="Helical" evidence="1">
    <location>
        <begin position="118"/>
        <end position="134"/>
    </location>
</feature>
<dbReference type="SUPFAM" id="SSF103481">
    <property type="entry name" value="Multidrug resistance efflux transporter EmrE"/>
    <property type="match status" value="2"/>
</dbReference>
<feature type="transmembrane region" description="Helical" evidence="1">
    <location>
        <begin position="67"/>
        <end position="85"/>
    </location>
</feature>
<dbReference type="EMBL" id="AWGB01000003">
    <property type="protein sequence ID" value="ESQ94485.1"/>
    <property type="molecule type" value="Genomic_DNA"/>
</dbReference>
<organism evidence="3 4">
    <name type="scientific">Asticcacaulis benevestitus DSM 16100 = ATCC BAA-896</name>
    <dbReference type="NCBI Taxonomy" id="1121022"/>
    <lineage>
        <taxon>Bacteria</taxon>
        <taxon>Pseudomonadati</taxon>
        <taxon>Pseudomonadota</taxon>
        <taxon>Alphaproteobacteria</taxon>
        <taxon>Caulobacterales</taxon>
        <taxon>Caulobacteraceae</taxon>
        <taxon>Asticcacaulis</taxon>
    </lineage>
</organism>
<feature type="transmembrane region" description="Helical" evidence="1">
    <location>
        <begin position="204"/>
        <end position="222"/>
    </location>
</feature>
<feature type="transmembrane region" description="Helical" evidence="1">
    <location>
        <begin position="175"/>
        <end position="198"/>
    </location>
</feature>
<evidence type="ECO:0000256" key="1">
    <source>
        <dbReference type="SAM" id="Phobius"/>
    </source>
</evidence>
<name>V4Q9E3_9CAUL</name>
<dbReference type="PANTHER" id="PTHR22911">
    <property type="entry name" value="ACYL-MALONYL CONDENSING ENZYME-RELATED"/>
    <property type="match status" value="1"/>
</dbReference>